<protein>
    <submittedName>
        <fullName evidence="2">Uncharacterized protein</fullName>
    </submittedName>
</protein>
<sequence length="162" mass="17140">MSSGYQGRRVPQGSETPSKLFSLIVRKSDGEEFGHALIGQVPGVPPPPPQIVLRLRRGTPGNHERERQPLDVVFRTFAGESGATTPERSTRAQFADDHEQERTAEAASTGGSANSKIQDGKMPNSSATTFGGGSPSVCIAPRIYRATVIAASSTMSPHLPAS</sequence>
<organism evidence="2 3">
    <name type="scientific">Amycolatopsis decaplanina DSM 44594</name>
    <dbReference type="NCBI Taxonomy" id="1284240"/>
    <lineage>
        <taxon>Bacteria</taxon>
        <taxon>Bacillati</taxon>
        <taxon>Actinomycetota</taxon>
        <taxon>Actinomycetes</taxon>
        <taxon>Pseudonocardiales</taxon>
        <taxon>Pseudonocardiaceae</taxon>
        <taxon>Amycolatopsis</taxon>
    </lineage>
</organism>
<keyword evidence="3" id="KW-1185">Reference proteome</keyword>
<reference evidence="2 3" key="1">
    <citation type="journal article" date="2013" name="Genome Announc.">
        <title>Draft Genome Sequence of Amycolatopsis decaplanina Strain DSM 44594T.</title>
        <authorList>
            <person name="Kaur N."/>
            <person name="Kumar S."/>
            <person name="Bala M."/>
            <person name="Raghava G.P."/>
            <person name="Mayilraj S."/>
        </authorList>
    </citation>
    <scope>NUCLEOTIDE SEQUENCE [LARGE SCALE GENOMIC DNA]</scope>
    <source>
        <strain evidence="2 3">DSM 44594</strain>
    </source>
</reference>
<evidence type="ECO:0000313" key="3">
    <source>
        <dbReference type="Proteomes" id="UP000054226"/>
    </source>
</evidence>
<gene>
    <name evidence="2" type="ORF">H074_14457</name>
</gene>
<dbReference type="EMBL" id="AOHO01000048">
    <property type="protein sequence ID" value="EME60236.1"/>
    <property type="molecule type" value="Genomic_DNA"/>
</dbReference>
<evidence type="ECO:0000256" key="1">
    <source>
        <dbReference type="SAM" id="MobiDB-lite"/>
    </source>
</evidence>
<feature type="compositionally biased region" description="Basic and acidic residues" evidence="1">
    <location>
        <begin position="88"/>
        <end position="104"/>
    </location>
</feature>
<feature type="region of interest" description="Disordered" evidence="1">
    <location>
        <begin position="78"/>
        <end position="136"/>
    </location>
</feature>
<comment type="caution">
    <text evidence="2">The sequence shown here is derived from an EMBL/GenBank/DDBJ whole genome shotgun (WGS) entry which is preliminary data.</text>
</comment>
<feature type="compositionally biased region" description="Polar residues" evidence="1">
    <location>
        <begin position="109"/>
        <end position="129"/>
    </location>
</feature>
<proteinExistence type="predicted"/>
<dbReference type="AlphaFoldDB" id="M2XGW2"/>
<evidence type="ECO:0000313" key="2">
    <source>
        <dbReference type="EMBL" id="EME60236.1"/>
    </source>
</evidence>
<dbReference type="RefSeq" id="WP_007030789.1">
    <property type="nucleotide sequence ID" value="NZ_AOHO01000048.1"/>
</dbReference>
<accession>M2XGW2</accession>
<name>M2XGW2_9PSEU</name>
<dbReference type="Proteomes" id="UP000054226">
    <property type="component" value="Unassembled WGS sequence"/>
</dbReference>